<organism evidence="1 2">
    <name type="scientific">Ceriporiopsis subvermispora (strain B)</name>
    <name type="common">White-rot fungus</name>
    <name type="synonym">Gelatoporia subvermispora</name>
    <dbReference type="NCBI Taxonomy" id="914234"/>
    <lineage>
        <taxon>Eukaryota</taxon>
        <taxon>Fungi</taxon>
        <taxon>Dikarya</taxon>
        <taxon>Basidiomycota</taxon>
        <taxon>Agaricomycotina</taxon>
        <taxon>Agaricomycetes</taxon>
        <taxon>Polyporales</taxon>
        <taxon>Gelatoporiaceae</taxon>
        <taxon>Gelatoporia</taxon>
    </lineage>
</organism>
<dbReference type="AlphaFoldDB" id="M2PN72"/>
<protein>
    <submittedName>
        <fullName evidence="1">Uncharacterized protein</fullName>
    </submittedName>
</protein>
<evidence type="ECO:0000313" key="1">
    <source>
        <dbReference type="EMBL" id="EMD37884.1"/>
    </source>
</evidence>
<sequence>MNADGLQLLAHAALVQQGVHDAHLSTCPISRIPPEVLSDIFKQYATSVLHTPKGPGPLPPSYVLQPQVFQNMLVPDCGYAWTKVIEVCHHWRKVALSTPRLWNDILVTNPEWMEKVLSRTAQVPLHVCARLAYDRTRVDALKLVLRETHRVADLKILALDKWAGELAANLRDLPIPLTSLQLEWDGLSMIDGPGIDISQLSLHSRSPQLRHVRIENCPFMTWTSSILCPTVTTLVWKYPTDSGVTVNVSEILSALRNMPSLESIDLSNVVPNRALEDEALWADVVPLPRFYTFMIRGDKLRSETCVALLHNIHSPVVSSAHLMCGSIETASGLVGPFSAFLRNPPQIYAFSVKLTGFFLEICAWSSRVAEQFLEDVSTAPELFAALDPGFVHHSNQFDPDFHLKIRGGDMRSLGMDVLWDICRGVPLSGVRALRVQSEIPSPEQLRELFAMMDGIALLDVWDLQSPTLVNVLQSRAAPPEDESAGSFVLPRLQILEFDGCSLWQGPAQASPGPDAMDCLLSTLESRRAAGAQVRKLVLSECIVATTAQLDAAAQIVNEVEYYDIHTRDSDVPYNFRKFRYQERHLDEYGRLNLRNGDLLCVPEISYT</sequence>
<dbReference type="InterPro" id="IPR032675">
    <property type="entry name" value="LRR_dom_sf"/>
</dbReference>
<name>M2PN72_CERS8</name>
<reference evidence="1 2" key="1">
    <citation type="journal article" date="2012" name="Proc. Natl. Acad. Sci. U.S.A.">
        <title>Comparative genomics of Ceriporiopsis subvermispora and Phanerochaete chrysosporium provide insight into selective ligninolysis.</title>
        <authorList>
            <person name="Fernandez-Fueyo E."/>
            <person name="Ruiz-Duenas F.J."/>
            <person name="Ferreira P."/>
            <person name="Floudas D."/>
            <person name="Hibbett D.S."/>
            <person name="Canessa P."/>
            <person name="Larrondo L.F."/>
            <person name="James T.Y."/>
            <person name="Seelenfreund D."/>
            <person name="Lobos S."/>
            <person name="Polanco R."/>
            <person name="Tello M."/>
            <person name="Honda Y."/>
            <person name="Watanabe T."/>
            <person name="Watanabe T."/>
            <person name="Ryu J.S."/>
            <person name="Kubicek C.P."/>
            <person name="Schmoll M."/>
            <person name="Gaskell J."/>
            <person name="Hammel K.E."/>
            <person name="St John F.J."/>
            <person name="Vanden Wymelenberg A."/>
            <person name="Sabat G."/>
            <person name="Splinter BonDurant S."/>
            <person name="Syed K."/>
            <person name="Yadav J.S."/>
            <person name="Doddapaneni H."/>
            <person name="Subramanian V."/>
            <person name="Lavin J.L."/>
            <person name="Oguiza J.A."/>
            <person name="Perez G."/>
            <person name="Pisabarro A.G."/>
            <person name="Ramirez L."/>
            <person name="Santoyo F."/>
            <person name="Master E."/>
            <person name="Coutinho P.M."/>
            <person name="Henrissat B."/>
            <person name="Lombard V."/>
            <person name="Magnuson J.K."/>
            <person name="Kuees U."/>
            <person name="Hori C."/>
            <person name="Igarashi K."/>
            <person name="Samejima M."/>
            <person name="Held B.W."/>
            <person name="Barry K.W."/>
            <person name="LaButti K.M."/>
            <person name="Lapidus A."/>
            <person name="Lindquist E.A."/>
            <person name="Lucas S.M."/>
            <person name="Riley R."/>
            <person name="Salamov A.A."/>
            <person name="Hoffmeister D."/>
            <person name="Schwenk D."/>
            <person name="Hadar Y."/>
            <person name="Yarden O."/>
            <person name="de Vries R.P."/>
            <person name="Wiebenga A."/>
            <person name="Stenlid J."/>
            <person name="Eastwood D."/>
            <person name="Grigoriev I.V."/>
            <person name="Berka R.M."/>
            <person name="Blanchette R.A."/>
            <person name="Kersten P."/>
            <person name="Martinez A.T."/>
            <person name="Vicuna R."/>
            <person name="Cullen D."/>
        </authorList>
    </citation>
    <scope>NUCLEOTIDE SEQUENCE [LARGE SCALE GENOMIC DNA]</scope>
    <source>
        <strain evidence="1 2">B</strain>
    </source>
</reference>
<dbReference type="Gene3D" id="3.80.10.10">
    <property type="entry name" value="Ribonuclease Inhibitor"/>
    <property type="match status" value="1"/>
</dbReference>
<dbReference type="EMBL" id="KB445796">
    <property type="protein sequence ID" value="EMD37884.1"/>
    <property type="molecule type" value="Genomic_DNA"/>
</dbReference>
<dbReference type="Proteomes" id="UP000016930">
    <property type="component" value="Unassembled WGS sequence"/>
</dbReference>
<evidence type="ECO:0000313" key="2">
    <source>
        <dbReference type="Proteomes" id="UP000016930"/>
    </source>
</evidence>
<keyword evidence="2" id="KW-1185">Reference proteome</keyword>
<dbReference type="OrthoDB" id="3181669at2759"/>
<gene>
    <name evidence="1" type="ORF">CERSUDRAFT_114525</name>
</gene>
<proteinExistence type="predicted"/>
<accession>M2PN72</accession>
<dbReference type="HOGENOM" id="CLU_024199_2_2_1"/>